<dbReference type="PANTHER" id="PTHR43555">
    <property type="entry name" value="PHOSPHORIBOSYLFORMYLGLYCINAMIDINE SYNTHASE SUBUNIT PURL"/>
    <property type="match status" value="1"/>
</dbReference>
<feature type="domain" description="PurM-like C-terminal" evidence="1">
    <location>
        <begin position="4"/>
        <end position="91"/>
    </location>
</feature>
<dbReference type="Proteomes" id="UP000020681">
    <property type="component" value="Unassembled WGS sequence"/>
</dbReference>
<sequence>MLRAASRDGLVSAAHDLSEGGLAQAIVESALAGETGCRIVLPDDADPFVMLFSESAGRVLVAVPRTEESRLRAMCEARRLPAVRIGVVDQASDDIEVQGLFTVSLAELRATSEAVLPRFFG</sequence>
<evidence type="ECO:0000259" key="1">
    <source>
        <dbReference type="Pfam" id="PF02769"/>
    </source>
</evidence>
<dbReference type="InterPro" id="IPR036676">
    <property type="entry name" value="PurM-like_C_sf"/>
</dbReference>
<dbReference type="Pfam" id="PF02769">
    <property type="entry name" value="AIRS_C"/>
    <property type="match status" value="1"/>
</dbReference>
<dbReference type="Gene3D" id="3.90.650.10">
    <property type="entry name" value="PurM-like C-terminal domain"/>
    <property type="match status" value="1"/>
</dbReference>
<organism evidence="2 3">
    <name type="scientific">Mycobacterium ulcerans str. Harvey</name>
    <dbReference type="NCBI Taxonomy" id="1299332"/>
    <lineage>
        <taxon>Bacteria</taxon>
        <taxon>Bacillati</taxon>
        <taxon>Actinomycetota</taxon>
        <taxon>Actinomycetes</taxon>
        <taxon>Mycobacteriales</taxon>
        <taxon>Mycobacteriaceae</taxon>
        <taxon>Mycobacterium</taxon>
        <taxon>Mycobacterium ulcerans group</taxon>
    </lineage>
</organism>
<dbReference type="InterPro" id="IPR010918">
    <property type="entry name" value="PurM-like_C_dom"/>
</dbReference>
<dbReference type="PANTHER" id="PTHR43555:SF1">
    <property type="entry name" value="PHOSPHORIBOSYLFORMYLGLYCINAMIDINE SYNTHASE SUBUNIT PURL"/>
    <property type="match status" value="1"/>
</dbReference>
<evidence type="ECO:0000313" key="2">
    <source>
        <dbReference type="EMBL" id="EUA92786.1"/>
    </source>
</evidence>
<protein>
    <submittedName>
        <fullName evidence="2">AIR synthase related, C-terminal domain protein</fullName>
    </submittedName>
</protein>
<gene>
    <name evidence="2" type="ORF">I551_0720</name>
</gene>
<dbReference type="EMBL" id="JAOL01000072">
    <property type="protein sequence ID" value="EUA92786.1"/>
    <property type="molecule type" value="Genomic_DNA"/>
</dbReference>
<dbReference type="InterPro" id="IPR010074">
    <property type="entry name" value="PRibForGlyAmidine_synth_PurL"/>
</dbReference>
<evidence type="ECO:0000313" key="3">
    <source>
        <dbReference type="Proteomes" id="UP000020681"/>
    </source>
</evidence>
<name>A0ABN0R6N7_MYCUL</name>
<accession>A0ABN0R6N7</accession>
<reference evidence="2 3" key="1">
    <citation type="submission" date="2014-01" db="EMBL/GenBank/DDBJ databases">
        <authorList>
            <person name="Dobos K."/>
            <person name="Lenaerts A."/>
            <person name="Ordway D."/>
            <person name="DeGroote M.A."/>
            <person name="Parker T."/>
            <person name="Sizemore C."/>
            <person name="Tallon L.J."/>
            <person name="Sadzewicz L.K."/>
            <person name="Sengamalay N."/>
            <person name="Fraser C.M."/>
            <person name="Hine E."/>
            <person name="Shefchek K.A."/>
            <person name="Das S.P."/>
            <person name="Tettelin H."/>
        </authorList>
    </citation>
    <scope>NUCLEOTIDE SEQUENCE [LARGE SCALE GENOMIC DNA]</scope>
    <source>
        <strain evidence="2 3">Harvey</strain>
    </source>
</reference>
<keyword evidence="3" id="KW-1185">Reference proteome</keyword>
<dbReference type="SUPFAM" id="SSF56042">
    <property type="entry name" value="PurM C-terminal domain-like"/>
    <property type="match status" value="1"/>
</dbReference>
<comment type="caution">
    <text evidence="2">The sequence shown here is derived from an EMBL/GenBank/DDBJ whole genome shotgun (WGS) entry which is preliminary data.</text>
</comment>
<proteinExistence type="predicted"/>